<reference evidence="1 2" key="1">
    <citation type="journal article" date="2022" name="Hortic Res">
        <title>A haplotype resolved chromosomal level avocado genome allows analysis of novel avocado genes.</title>
        <authorList>
            <person name="Nath O."/>
            <person name="Fletcher S.J."/>
            <person name="Hayward A."/>
            <person name="Shaw L.M."/>
            <person name="Masouleh A.K."/>
            <person name="Furtado A."/>
            <person name="Henry R.J."/>
            <person name="Mitter N."/>
        </authorList>
    </citation>
    <scope>NUCLEOTIDE SEQUENCE [LARGE SCALE GENOMIC DNA]</scope>
    <source>
        <strain evidence="2">cv. Hass</strain>
    </source>
</reference>
<name>A0ACC2MT62_PERAE</name>
<dbReference type="Proteomes" id="UP001234297">
    <property type="component" value="Chromosome 1"/>
</dbReference>
<protein>
    <submittedName>
        <fullName evidence="1">Uncharacterized protein</fullName>
    </submittedName>
</protein>
<comment type="caution">
    <text evidence="1">The sequence shown here is derived from an EMBL/GenBank/DDBJ whole genome shotgun (WGS) entry which is preliminary data.</text>
</comment>
<keyword evidence="2" id="KW-1185">Reference proteome</keyword>
<organism evidence="1 2">
    <name type="scientific">Persea americana</name>
    <name type="common">Avocado</name>
    <dbReference type="NCBI Taxonomy" id="3435"/>
    <lineage>
        <taxon>Eukaryota</taxon>
        <taxon>Viridiplantae</taxon>
        <taxon>Streptophyta</taxon>
        <taxon>Embryophyta</taxon>
        <taxon>Tracheophyta</taxon>
        <taxon>Spermatophyta</taxon>
        <taxon>Magnoliopsida</taxon>
        <taxon>Magnoliidae</taxon>
        <taxon>Laurales</taxon>
        <taxon>Lauraceae</taxon>
        <taxon>Persea</taxon>
    </lineage>
</organism>
<gene>
    <name evidence="1" type="ORF">MRB53_001731</name>
</gene>
<accession>A0ACC2MT62</accession>
<evidence type="ECO:0000313" key="2">
    <source>
        <dbReference type="Proteomes" id="UP001234297"/>
    </source>
</evidence>
<sequence>MERVGEIGHTWFSGDILAKIFVDGSGDNLMRRWRKHPAVSKRGTISRNCKVNRAMEDLVVDIFILESNTPIYRSIGSFEVACR</sequence>
<evidence type="ECO:0000313" key="1">
    <source>
        <dbReference type="EMBL" id="KAJ8648708.1"/>
    </source>
</evidence>
<proteinExistence type="predicted"/>
<dbReference type="EMBL" id="CM056809">
    <property type="protein sequence ID" value="KAJ8648708.1"/>
    <property type="molecule type" value="Genomic_DNA"/>
</dbReference>